<protein>
    <submittedName>
        <fullName evidence="2">Uncharacterized protein</fullName>
    </submittedName>
</protein>
<evidence type="ECO:0000313" key="2">
    <source>
        <dbReference type="EMBL" id="OZJ06986.1"/>
    </source>
</evidence>
<dbReference type="InterPro" id="IPR013240">
    <property type="entry name" value="DNA-dir_RNA_pol1_su_RPA34"/>
</dbReference>
<evidence type="ECO:0000313" key="3">
    <source>
        <dbReference type="Proteomes" id="UP000242875"/>
    </source>
</evidence>
<accession>A0A261Y8M1</accession>
<evidence type="ECO:0000256" key="1">
    <source>
        <dbReference type="SAM" id="MobiDB-lite"/>
    </source>
</evidence>
<sequence>MPKKDKREKERVMEEVGFDVPDGFSIHSSDEISMFDIDNIESDDVETFLIRMPHELLPADLDTIKVNLKPDNPAHPLGRMRKAGSRFQIYEFTDQSASSNINAMGGLEMDGLRCLFPSSKRHGALSMTQKPFDHRLIINQVVDIPDSTSQAQEILDKPITKRTHPEGLKMRFHPYGFDTKGPHANGIPTTPTIPSKRTFEEADIDQSILSSPSKAKKEKKEKKDKKVEKKEKKEKKDKKKSKVESM</sequence>
<organism evidence="2 3">
    <name type="scientific">Bifiguratus adelaidae</name>
    <dbReference type="NCBI Taxonomy" id="1938954"/>
    <lineage>
        <taxon>Eukaryota</taxon>
        <taxon>Fungi</taxon>
        <taxon>Fungi incertae sedis</taxon>
        <taxon>Mucoromycota</taxon>
        <taxon>Mucoromycotina</taxon>
        <taxon>Endogonomycetes</taxon>
        <taxon>Endogonales</taxon>
        <taxon>Endogonales incertae sedis</taxon>
        <taxon>Bifiguratus</taxon>
    </lineage>
</organism>
<keyword evidence="3" id="KW-1185">Reference proteome</keyword>
<dbReference type="OrthoDB" id="76224at2759"/>
<feature type="compositionally biased region" description="Basic residues" evidence="1">
    <location>
        <begin position="214"/>
        <end position="223"/>
    </location>
</feature>
<feature type="region of interest" description="Disordered" evidence="1">
    <location>
        <begin position="175"/>
        <end position="246"/>
    </location>
</feature>
<reference evidence="2 3" key="1">
    <citation type="journal article" date="2017" name="Mycologia">
        <title>Bifiguratus adelaidae, gen. et sp. nov., a new member of Mucoromycotina in endophytic and soil-dwelling habitats.</title>
        <authorList>
            <person name="Torres-Cruz T.J."/>
            <person name="Billingsley Tobias T.L."/>
            <person name="Almatruk M."/>
            <person name="Hesse C."/>
            <person name="Kuske C.R."/>
            <person name="Desiro A."/>
            <person name="Benucci G.M."/>
            <person name="Bonito G."/>
            <person name="Stajich J.E."/>
            <person name="Dunlap C."/>
            <person name="Arnold A.E."/>
            <person name="Porras-Alfaro A."/>
        </authorList>
    </citation>
    <scope>NUCLEOTIDE SEQUENCE [LARGE SCALE GENOMIC DNA]</scope>
    <source>
        <strain evidence="2 3">AZ0501</strain>
    </source>
</reference>
<dbReference type="AlphaFoldDB" id="A0A261Y8M1"/>
<dbReference type="Proteomes" id="UP000242875">
    <property type="component" value="Unassembled WGS sequence"/>
</dbReference>
<feature type="compositionally biased region" description="Basic residues" evidence="1">
    <location>
        <begin position="232"/>
        <end position="246"/>
    </location>
</feature>
<gene>
    <name evidence="2" type="ORF">BZG36_00199</name>
</gene>
<dbReference type="GO" id="GO:0006360">
    <property type="term" value="P:transcription by RNA polymerase I"/>
    <property type="evidence" value="ECO:0007669"/>
    <property type="project" value="InterPro"/>
</dbReference>
<comment type="caution">
    <text evidence="2">The sequence shown here is derived from an EMBL/GenBank/DDBJ whole genome shotgun (WGS) entry which is preliminary data.</text>
</comment>
<dbReference type="Pfam" id="PF08208">
    <property type="entry name" value="RNA_polI_A34"/>
    <property type="match status" value="1"/>
</dbReference>
<dbReference type="EMBL" id="MVBO01000001">
    <property type="protein sequence ID" value="OZJ06986.1"/>
    <property type="molecule type" value="Genomic_DNA"/>
</dbReference>
<proteinExistence type="predicted"/>
<dbReference type="Gene3D" id="6.20.250.70">
    <property type="match status" value="1"/>
</dbReference>
<name>A0A261Y8M1_9FUNG</name>